<dbReference type="SUPFAM" id="SSF50494">
    <property type="entry name" value="Trypsin-like serine proteases"/>
    <property type="match status" value="1"/>
</dbReference>
<protein>
    <submittedName>
        <fullName evidence="2">Trypsin-like peptidase domain-containing protein</fullName>
    </submittedName>
</protein>
<gene>
    <name evidence="2" type="ORF">ABFB10_18335</name>
</gene>
<dbReference type="Gene3D" id="2.40.10.10">
    <property type="entry name" value="Trypsin-like serine proteases"/>
    <property type="match status" value="2"/>
</dbReference>
<evidence type="ECO:0000313" key="3">
    <source>
        <dbReference type="Proteomes" id="UP001428774"/>
    </source>
</evidence>
<accession>A0AAW9SIW5</accession>
<dbReference type="Gene3D" id="2.30.30.40">
    <property type="entry name" value="SH3 Domains"/>
    <property type="match status" value="1"/>
</dbReference>
<dbReference type="Proteomes" id="UP001428774">
    <property type="component" value="Unassembled WGS sequence"/>
</dbReference>
<dbReference type="InterPro" id="IPR009003">
    <property type="entry name" value="Peptidase_S1_PA"/>
</dbReference>
<evidence type="ECO:0000256" key="1">
    <source>
        <dbReference type="SAM" id="SignalP"/>
    </source>
</evidence>
<organism evidence="2 3">
    <name type="scientific">Ponticoccus litoralis</name>
    <dbReference type="NCBI Taxonomy" id="422297"/>
    <lineage>
        <taxon>Bacteria</taxon>
        <taxon>Pseudomonadati</taxon>
        <taxon>Pseudomonadota</taxon>
        <taxon>Alphaproteobacteria</taxon>
        <taxon>Rhodobacterales</taxon>
        <taxon>Roseobacteraceae</taxon>
        <taxon>Ponticoccus</taxon>
    </lineage>
</organism>
<dbReference type="EMBL" id="JBDNCH010000002">
    <property type="protein sequence ID" value="MEN9062647.1"/>
    <property type="molecule type" value="Genomic_DNA"/>
</dbReference>
<dbReference type="InterPro" id="IPR043504">
    <property type="entry name" value="Peptidase_S1_PA_chymotrypsin"/>
</dbReference>
<feature type="signal peptide" evidence="1">
    <location>
        <begin position="1"/>
        <end position="18"/>
    </location>
</feature>
<dbReference type="AlphaFoldDB" id="A0AAW9SIW5"/>
<keyword evidence="1" id="KW-0732">Signal</keyword>
<dbReference type="RefSeq" id="WP_347167592.1">
    <property type="nucleotide sequence ID" value="NZ_JBDNCH010000002.1"/>
</dbReference>
<sequence>MRFLITALFLLAALPARAQIADCDFGFDIDRQSSAFQSMLVDGEQKKGFWLSVNRAPPEIRGLAKYIGRLQVCLITPDGKPREIRRGGGTMTLDSPFVANCTAALLPDNRLLTNAHCYFDPDLVAAGFSIVQEARINFDYTSKDDTGSVRTYRVLTGPMAVDEDLDALLLQVIGDANADLGGHIPMKMRRDLQPYQSLAMIHHPGAEPQQYSTGTCQIHRRQDEIDAGRSPLRHTCESIGGSSGSLLFDARTLAVVGLHNQGGLSRLDESFNGGHKIAMIDEAFGLGFEEVGTAAPAAGPATPAPSRAEQARAALSEALLEPEAETQIARLRAVIEEYPGTDMAKRAQSMLARLEDQQASALTTQANAALTEALLMPEGAAKLTALQAVARDYAGTTAAVNAGDAARRLQASMQAAQAAPTVQPRVQAAPVAPRETTRQPTLRVCYVNDVRPPDAYLALRSQPSSRSGSRLRLLYKGESFSMVGPRQGDWHLVSTPDGLQGWVSWAKSRWITCP</sequence>
<feature type="chain" id="PRO_5043320272" evidence="1">
    <location>
        <begin position="19"/>
        <end position="514"/>
    </location>
</feature>
<proteinExistence type="predicted"/>
<evidence type="ECO:0000313" key="2">
    <source>
        <dbReference type="EMBL" id="MEN9062647.1"/>
    </source>
</evidence>
<name>A0AAW9SIW5_9RHOB</name>
<reference evidence="2 3" key="1">
    <citation type="submission" date="2024-05" db="EMBL/GenBank/DDBJ databases">
        <title>Genome sequence of Ponticoccus litoralis KCCM 90028.</title>
        <authorList>
            <person name="Kim J.M."/>
            <person name="Lee J.K."/>
            <person name="Choi B.J."/>
            <person name="Bayburt H."/>
            <person name="Baek J.H."/>
            <person name="Jeon C.O."/>
        </authorList>
    </citation>
    <scope>NUCLEOTIDE SEQUENCE [LARGE SCALE GENOMIC DNA]</scope>
    <source>
        <strain evidence="2 3">KCCM 90028</strain>
    </source>
</reference>
<comment type="caution">
    <text evidence="2">The sequence shown here is derived from an EMBL/GenBank/DDBJ whole genome shotgun (WGS) entry which is preliminary data.</text>
</comment>
<dbReference type="Pfam" id="PF13365">
    <property type="entry name" value="Trypsin_2"/>
    <property type="match status" value="1"/>
</dbReference>
<keyword evidence="3" id="KW-1185">Reference proteome</keyword>